<feature type="domain" description="Carbamoyltransferase C-terminal" evidence="3">
    <location>
        <begin position="402"/>
        <end position="574"/>
    </location>
</feature>
<dbReference type="InterPro" id="IPR043129">
    <property type="entry name" value="ATPase_NBD"/>
</dbReference>
<dbReference type="InterPro" id="IPR051338">
    <property type="entry name" value="NodU/CmcH_Carbamoyltrnsfr"/>
</dbReference>
<evidence type="ECO:0000256" key="1">
    <source>
        <dbReference type="ARBA" id="ARBA00006129"/>
    </source>
</evidence>
<reference evidence="5" key="1">
    <citation type="submission" date="2020-06" db="EMBL/GenBank/DDBJ databases">
        <title>Unique genomic features of the anaerobic methanotrophic archaea.</title>
        <authorList>
            <person name="Chadwick G.L."/>
            <person name="Skennerton C.T."/>
            <person name="Laso-Perez R."/>
            <person name="Leu A.O."/>
            <person name="Speth D.R."/>
            <person name="Yu H."/>
            <person name="Morgan-Lang C."/>
            <person name="Hatzenpichler R."/>
            <person name="Goudeau D."/>
            <person name="Malmstrom R."/>
            <person name="Brazelton W.J."/>
            <person name="Woyke T."/>
            <person name="Hallam S.J."/>
            <person name="Tyson G.W."/>
            <person name="Wegener G."/>
            <person name="Boetius A."/>
            <person name="Orphan V."/>
        </authorList>
    </citation>
    <scope>NUCLEOTIDE SEQUENCE</scope>
</reference>
<dbReference type="GO" id="GO:0003824">
    <property type="term" value="F:catalytic activity"/>
    <property type="evidence" value="ECO:0007669"/>
    <property type="project" value="InterPro"/>
</dbReference>
<evidence type="ECO:0000313" key="4">
    <source>
        <dbReference type="EMBL" id="QNO41768.1"/>
    </source>
</evidence>
<comment type="similarity">
    <text evidence="1">Belongs to the NodU/CmcH family.</text>
</comment>
<protein>
    <recommendedName>
        <fullName evidence="6">Carbamoyltransferase</fullName>
    </recommendedName>
</protein>
<dbReference type="Pfam" id="PF16861">
    <property type="entry name" value="Carbam_trans_C"/>
    <property type="match status" value="1"/>
</dbReference>
<evidence type="ECO:0000259" key="2">
    <source>
        <dbReference type="Pfam" id="PF02543"/>
    </source>
</evidence>
<evidence type="ECO:0000313" key="5">
    <source>
        <dbReference type="EMBL" id="QNO42745.1"/>
    </source>
</evidence>
<dbReference type="InterPro" id="IPR038152">
    <property type="entry name" value="Carbam_trans_C_sf"/>
</dbReference>
<dbReference type="PANTHER" id="PTHR34847">
    <property type="entry name" value="NODULATION PROTEIN U"/>
    <property type="match status" value="1"/>
</dbReference>
<dbReference type="Gene3D" id="3.90.870.20">
    <property type="entry name" value="Carbamoyltransferase, C-terminal domain"/>
    <property type="match status" value="1"/>
</dbReference>
<organism evidence="5">
    <name type="scientific">Candidatus Methanogaster sp. ANME-2c ERB4</name>
    <dbReference type="NCBI Taxonomy" id="2759911"/>
    <lineage>
        <taxon>Archaea</taxon>
        <taxon>Methanobacteriati</taxon>
        <taxon>Methanobacteriota</taxon>
        <taxon>Stenosarchaea group</taxon>
        <taxon>Methanomicrobia</taxon>
        <taxon>Methanosarcinales</taxon>
        <taxon>ANME-2 cluster</taxon>
        <taxon>Candidatus Methanogasteraceae</taxon>
        <taxon>Candidatus Methanogaster</taxon>
    </lineage>
</organism>
<dbReference type="EMBL" id="MT630760">
    <property type="protein sequence ID" value="QNO42745.1"/>
    <property type="molecule type" value="Genomic_DNA"/>
</dbReference>
<name>A0A7G9Y411_9EURY</name>
<dbReference type="InterPro" id="IPR003696">
    <property type="entry name" value="Carbtransf_dom"/>
</dbReference>
<dbReference type="Gene3D" id="3.30.420.40">
    <property type="match status" value="2"/>
</dbReference>
<dbReference type="EMBL" id="MT630670">
    <property type="protein sequence ID" value="QNO41768.1"/>
    <property type="molecule type" value="Genomic_DNA"/>
</dbReference>
<dbReference type="CDD" id="cd24100">
    <property type="entry name" value="ASKHA_NBD_MJ1051-like_N"/>
    <property type="match status" value="1"/>
</dbReference>
<proteinExistence type="inferred from homology"/>
<evidence type="ECO:0008006" key="6">
    <source>
        <dbReference type="Google" id="ProtNLM"/>
    </source>
</evidence>
<dbReference type="Pfam" id="PF02543">
    <property type="entry name" value="Carbam_trans_N"/>
    <property type="match status" value="1"/>
</dbReference>
<dbReference type="SUPFAM" id="SSF53067">
    <property type="entry name" value="Actin-like ATPase domain"/>
    <property type="match status" value="1"/>
</dbReference>
<dbReference type="InterPro" id="IPR031730">
    <property type="entry name" value="Carbam_trans_C"/>
</dbReference>
<sequence length="575" mass="64365">MKILGIADGMVSGAALIEDGRIAAAINEERLIREKMAVNFPLNSIYKVLEVSQTDPSDIDYVAVAQLSSFFSTHPGPWVDWLKPHENYGKRGLDSLTMHLAPVIGNSRISKMAYMKILRLLTYKRLKGIPNLLKKNYGIFCPVKFFDHHYTHACNAYFTSGLKNATVITLDGGGDGASSQVYRVENGKFDKICEISSFNSIGNYYSYVTNICGFAPHKHEGKITGLAAHGKPIYKDLLSSLISYNDGEIVNTGKVLRYSAVKKIKKFLPPDFQIKDLASSMQKHLEEVVVQYCEHWVEKSGFSDLALSGGVFANVRLNQFIHELDNVNSIYIHPAMGDDGLAVGAAFALVAEMDAKSLRVGEKSHLNDVYFGPEYSDDEICEVLESQGLDYVFDQDIEIRIAELLSEGKVVARFTGKMEYGPRTLGNRSILYQPTDPSVMDWLNERLNRTEFMPFAPSTLEEYSRESFKNLNGAEYTAHFMNIAFDCTDWMKETCPAVVHIDGTARPQIVDKRTTPSYHKVIDEYRKITGLPTIINTSFNMHEEPIVCSPYDAARAFKMGAADYLAIGKYLVKKS</sequence>
<feature type="domain" description="Carbamoyltransferase" evidence="2">
    <location>
        <begin position="2"/>
        <end position="346"/>
    </location>
</feature>
<dbReference type="PANTHER" id="PTHR34847:SF1">
    <property type="entry name" value="NODULATION PROTEIN U"/>
    <property type="match status" value="1"/>
</dbReference>
<dbReference type="AlphaFoldDB" id="A0A7G9Y411"/>
<accession>A0A7G9Y411</accession>
<evidence type="ECO:0000259" key="3">
    <source>
        <dbReference type="Pfam" id="PF16861"/>
    </source>
</evidence>
<gene>
    <name evidence="5" type="ORF">BPAOADCO_00009</name>
    <name evidence="4" type="ORF">PIKABMHP_00009</name>
</gene>